<dbReference type="Proteomes" id="UP000006038">
    <property type="component" value="Chromosome 4"/>
</dbReference>
<reference evidence="2" key="2">
    <citation type="submission" date="2013-04" db="UniProtKB">
        <authorList>
            <consortium name="EnsemblPlants"/>
        </authorList>
    </citation>
    <scope>IDENTIFICATION</scope>
</reference>
<protein>
    <submittedName>
        <fullName evidence="2">Uncharacterized protein</fullName>
    </submittedName>
</protein>
<dbReference type="AlphaFoldDB" id="J3LZE5"/>
<evidence type="ECO:0000256" key="1">
    <source>
        <dbReference type="SAM" id="MobiDB-lite"/>
    </source>
</evidence>
<feature type="compositionally biased region" description="Polar residues" evidence="1">
    <location>
        <begin position="1"/>
        <end position="16"/>
    </location>
</feature>
<proteinExistence type="predicted"/>
<evidence type="ECO:0000313" key="2">
    <source>
        <dbReference type="EnsemblPlants" id="OB04G25200.1"/>
    </source>
</evidence>
<dbReference type="HOGENOM" id="CLU_1858316_0_0_1"/>
<feature type="region of interest" description="Disordered" evidence="1">
    <location>
        <begin position="1"/>
        <end position="138"/>
    </location>
</feature>
<reference evidence="2" key="1">
    <citation type="journal article" date="2013" name="Nat. Commun.">
        <title>Whole-genome sequencing of Oryza brachyantha reveals mechanisms underlying Oryza genome evolution.</title>
        <authorList>
            <person name="Chen J."/>
            <person name="Huang Q."/>
            <person name="Gao D."/>
            <person name="Wang J."/>
            <person name="Lang Y."/>
            <person name="Liu T."/>
            <person name="Li B."/>
            <person name="Bai Z."/>
            <person name="Luis Goicoechea J."/>
            <person name="Liang C."/>
            <person name="Chen C."/>
            <person name="Zhang W."/>
            <person name="Sun S."/>
            <person name="Liao Y."/>
            <person name="Zhang X."/>
            <person name="Yang L."/>
            <person name="Song C."/>
            <person name="Wang M."/>
            <person name="Shi J."/>
            <person name="Liu G."/>
            <person name="Liu J."/>
            <person name="Zhou H."/>
            <person name="Zhou W."/>
            <person name="Yu Q."/>
            <person name="An N."/>
            <person name="Chen Y."/>
            <person name="Cai Q."/>
            <person name="Wang B."/>
            <person name="Liu B."/>
            <person name="Min J."/>
            <person name="Huang Y."/>
            <person name="Wu H."/>
            <person name="Li Z."/>
            <person name="Zhang Y."/>
            <person name="Yin Y."/>
            <person name="Song W."/>
            <person name="Jiang J."/>
            <person name="Jackson S.A."/>
            <person name="Wing R.A."/>
            <person name="Wang J."/>
            <person name="Chen M."/>
        </authorList>
    </citation>
    <scope>NUCLEOTIDE SEQUENCE [LARGE SCALE GENOMIC DNA]</scope>
    <source>
        <strain evidence="2">cv. IRGC 101232</strain>
    </source>
</reference>
<keyword evidence="3" id="KW-1185">Reference proteome</keyword>
<name>J3LZE5_ORYBR</name>
<feature type="compositionally biased region" description="Pro residues" evidence="1">
    <location>
        <begin position="49"/>
        <end position="63"/>
    </location>
</feature>
<evidence type="ECO:0000313" key="3">
    <source>
        <dbReference type="Proteomes" id="UP000006038"/>
    </source>
</evidence>
<accession>J3LZE5</accession>
<dbReference type="Gramene" id="OB04G25200.1">
    <property type="protein sequence ID" value="OB04G25200.1"/>
    <property type="gene ID" value="OB04G25200"/>
</dbReference>
<sequence length="138" mass="14999">MVSRGMSSSRIRSEQTGAGGHQSHPPFPAVKEFSGTGKPHAKRWGGGDKPPPLPESREPPGPSPGGSQEHTAAHHHPPTGSRSREEKKRSRSLLFPTPAPAPRSARRDTKAARGTAIEEHRGAERRTVMRQRRQLTDA</sequence>
<dbReference type="EnsemblPlants" id="OB04G25200.1">
    <property type="protein sequence ID" value="OB04G25200.1"/>
    <property type="gene ID" value="OB04G25200"/>
</dbReference>
<feature type="compositionally biased region" description="Basic and acidic residues" evidence="1">
    <location>
        <begin position="105"/>
        <end position="127"/>
    </location>
</feature>
<organism evidence="2">
    <name type="scientific">Oryza brachyantha</name>
    <name type="common">malo sina</name>
    <dbReference type="NCBI Taxonomy" id="4533"/>
    <lineage>
        <taxon>Eukaryota</taxon>
        <taxon>Viridiplantae</taxon>
        <taxon>Streptophyta</taxon>
        <taxon>Embryophyta</taxon>
        <taxon>Tracheophyta</taxon>
        <taxon>Spermatophyta</taxon>
        <taxon>Magnoliopsida</taxon>
        <taxon>Liliopsida</taxon>
        <taxon>Poales</taxon>
        <taxon>Poaceae</taxon>
        <taxon>BOP clade</taxon>
        <taxon>Oryzoideae</taxon>
        <taxon>Oryzeae</taxon>
        <taxon>Oryzinae</taxon>
        <taxon>Oryza</taxon>
    </lineage>
</organism>
<feature type="compositionally biased region" description="Basic residues" evidence="1">
    <location>
        <begin position="128"/>
        <end position="138"/>
    </location>
</feature>